<accession>A0A516GX31</accession>
<dbReference type="InterPro" id="IPR029069">
    <property type="entry name" value="HotDog_dom_sf"/>
</dbReference>
<gene>
    <name evidence="1" type="ORF">FNB15_01850</name>
</gene>
<dbReference type="Pfam" id="PF13279">
    <property type="entry name" value="4HBT_2"/>
    <property type="match status" value="3"/>
</dbReference>
<reference evidence="1 2" key="1">
    <citation type="submission" date="2019-07" db="EMBL/GenBank/DDBJ databases">
        <title>Genome sequencing for Ferrovibrio sp. K5.</title>
        <authorList>
            <person name="Park S.-J."/>
        </authorList>
    </citation>
    <scope>NUCLEOTIDE SEQUENCE [LARGE SCALE GENOMIC DNA]</scope>
    <source>
        <strain evidence="1 2">K5</strain>
    </source>
</reference>
<dbReference type="KEGG" id="fer:FNB15_01850"/>
<evidence type="ECO:0000313" key="1">
    <source>
        <dbReference type="EMBL" id="QDO96098.1"/>
    </source>
</evidence>
<dbReference type="GO" id="GO:0047617">
    <property type="term" value="F:fatty acyl-CoA hydrolase activity"/>
    <property type="evidence" value="ECO:0007669"/>
    <property type="project" value="TreeGrafter"/>
</dbReference>
<dbReference type="PANTHER" id="PTHR31793">
    <property type="entry name" value="4-HYDROXYBENZOYL-COA THIOESTERASE FAMILY MEMBER"/>
    <property type="match status" value="1"/>
</dbReference>
<keyword evidence="2" id="KW-1185">Reference proteome</keyword>
<dbReference type="PANTHER" id="PTHR31793:SF2">
    <property type="entry name" value="BLR1345 PROTEIN"/>
    <property type="match status" value="1"/>
</dbReference>
<sequence>MSNFRETFRGSVAAWECDQYGHMNVQFYTARISDAAASVMLAANFGQKAFKELKLGIAAVNAETRFVSELHAGDLIRMESGVTLAEGKKIKFHHRVYNAETGALCMQADVLALCFDLVQRKSVPLPADLEEGFKTVRVDAAAPAQQVAIPPVEDGFVPTGRSPVQPWECDRMGHLNVQFYLSRFAEAEKQLLLALGYGPTRRQADKVAVRPLKHRIQFKRENHEGAVLRARSGIREVAADRLFLYHELYEAETNTLSATCEAEVILDRLDGTGPLALPADVCTAADALAVLLKAPPPPAPHGGVPVPDAPVAGMYETARGGVDRWEAEETGRMATRFYMGCFSQAAGNMLAGGDLTADKMREHNIGSAALDYTIDYFQPLRIGDAYYARTGMLELREKTWRFFHFMLDSNTNQPVARAEVVAVLFDLKARKSIVMPEMVRAAFSKRLVQAQPAE</sequence>
<dbReference type="SUPFAM" id="SSF54637">
    <property type="entry name" value="Thioesterase/thiol ester dehydrase-isomerase"/>
    <property type="match status" value="3"/>
</dbReference>
<protein>
    <submittedName>
        <fullName evidence="1">Thioesterase</fullName>
    </submittedName>
</protein>
<dbReference type="AlphaFoldDB" id="A0A516GX31"/>
<name>A0A516GX31_9PROT</name>
<proteinExistence type="predicted"/>
<dbReference type="EMBL" id="CP041636">
    <property type="protein sequence ID" value="QDO96098.1"/>
    <property type="molecule type" value="Genomic_DNA"/>
</dbReference>
<organism evidence="1 2">
    <name type="scientific">Ferrovibrio terrae</name>
    <dbReference type="NCBI Taxonomy" id="2594003"/>
    <lineage>
        <taxon>Bacteria</taxon>
        <taxon>Pseudomonadati</taxon>
        <taxon>Pseudomonadota</taxon>
        <taxon>Alphaproteobacteria</taxon>
        <taxon>Rhodospirillales</taxon>
        <taxon>Rhodospirillaceae</taxon>
        <taxon>Ferrovibrio</taxon>
    </lineage>
</organism>
<dbReference type="InterPro" id="IPR050563">
    <property type="entry name" value="4-hydroxybenzoyl-CoA_TE"/>
</dbReference>
<dbReference type="RefSeq" id="WP_144067079.1">
    <property type="nucleotide sequence ID" value="NZ_CP041636.1"/>
</dbReference>
<dbReference type="Gene3D" id="3.10.129.10">
    <property type="entry name" value="Hotdog Thioesterase"/>
    <property type="match status" value="3"/>
</dbReference>
<dbReference type="OrthoDB" id="7597365at2"/>
<dbReference type="Proteomes" id="UP000317496">
    <property type="component" value="Chromosome"/>
</dbReference>
<evidence type="ECO:0000313" key="2">
    <source>
        <dbReference type="Proteomes" id="UP000317496"/>
    </source>
</evidence>
<dbReference type="CDD" id="cd00586">
    <property type="entry name" value="4HBT"/>
    <property type="match status" value="3"/>
</dbReference>